<dbReference type="InterPro" id="IPR029058">
    <property type="entry name" value="AB_hydrolase_fold"/>
</dbReference>
<dbReference type="EMBL" id="JABFMR010000009">
    <property type="protein sequence ID" value="NUT87361.1"/>
    <property type="molecule type" value="Genomic_DNA"/>
</dbReference>
<feature type="domain" description="AB hydrolase-1" evidence="2">
    <location>
        <begin position="29"/>
        <end position="267"/>
    </location>
</feature>
<evidence type="ECO:0000313" key="4">
    <source>
        <dbReference type="Proteomes" id="UP000536720"/>
    </source>
</evidence>
<comment type="caution">
    <text evidence="3">The sequence shown here is derived from an EMBL/GenBank/DDBJ whole genome shotgun (WGS) entry which is preliminary data.</text>
</comment>
<gene>
    <name evidence="3" type="ORF">HNO91_13080</name>
</gene>
<proteinExistence type="predicted"/>
<reference evidence="3 4" key="1">
    <citation type="journal article" date="2020" name="Front. Plant Sci.">
        <title>Isolation of Rhizosphere Bacteria That Improve Quality and Water Stress Tolerance in Greenhouse Ornamentals.</title>
        <authorList>
            <person name="Nordstedt N.P."/>
            <person name="Jones M.L."/>
        </authorList>
    </citation>
    <scope>NUCLEOTIDE SEQUENCE [LARGE SCALE GENOMIC DNA]</scope>
    <source>
        <strain evidence="3 4">C7D2</strain>
    </source>
</reference>
<keyword evidence="1 3" id="KW-0378">Hydrolase</keyword>
<protein>
    <submittedName>
        <fullName evidence="3">Alpha/beta hydrolase</fullName>
    </submittedName>
</protein>
<evidence type="ECO:0000313" key="3">
    <source>
        <dbReference type="EMBL" id="NUT87361.1"/>
    </source>
</evidence>
<organism evidence="3 4">
    <name type="scientific">Pseudomonas corrugata</name>
    <dbReference type="NCBI Taxonomy" id="47879"/>
    <lineage>
        <taxon>Bacteria</taxon>
        <taxon>Pseudomonadati</taxon>
        <taxon>Pseudomonadota</taxon>
        <taxon>Gammaproteobacteria</taxon>
        <taxon>Pseudomonadales</taxon>
        <taxon>Pseudomonadaceae</taxon>
        <taxon>Pseudomonas</taxon>
    </lineage>
</organism>
<dbReference type="SUPFAM" id="SSF53474">
    <property type="entry name" value="alpha/beta-Hydrolases"/>
    <property type="match status" value="1"/>
</dbReference>
<name>A0A7Y5Z5U2_9PSED</name>
<dbReference type="PANTHER" id="PTHR46118:SF4">
    <property type="entry name" value="PROTEIN ABHD11"/>
    <property type="match status" value="1"/>
</dbReference>
<dbReference type="RefSeq" id="WP_139643009.1">
    <property type="nucleotide sequence ID" value="NZ_JABFMR010000009.1"/>
</dbReference>
<dbReference type="PANTHER" id="PTHR46118">
    <property type="entry name" value="PROTEIN ABHD11"/>
    <property type="match status" value="1"/>
</dbReference>
<dbReference type="InterPro" id="IPR000073">
    <property type="entry name" value="AB_hydrolase_1"/>
</dbReference>
<dbReference type="AlphaFoldDB" id="A0A7Y5Z5U2"/>
<evidence type="ECO:0000259" key="2">
    <source>
        <dbReference type="Pfam" id="PF12697"/>
    </source>
</evidence>
<dbReference type="Proteomes" id="UP000536720">
    <property type="component" value="Unassembled WGS sequence"/>
</dbReference>
<sequence length="288" mass="32075">MSANSHFFSNRTGMRLHYLSWGSPSGIPVVLLHGLRSYAQTWQSLADALGPPYCCYALDQRGRGHSDWAPADTYRTEAYVSDLEDLVAHLGLRRFVLVGHSLGGTNALEYARLNPGRLQALVIEDIGPGSSISGDGAERIRREMSETPLRFPDWESAAQFWLRARPGLSQEALASRLTYSMKETLEGIEWRHDQQGIAQARLTITPTDLWPAVRALDCPTLFIRGGRSDFLPAATLEAMKIANPLVHTTEVADASHYVHDDQGKTFNRVVRDYLHGQHLQPQQRSGEA</sequence>
<dbReference type="GO" id="GO:0016787">
    <property type="term" value="F:hydrolase activity"/>
    <property type="evidence" value="ECO:0007669"/>
    <property type="project" value="UniProtKB-KW"/>
</dbReference>
<dbReference type="Pfam" id="PF12697">
    <property type="entry name" value="Abhydrolase_6"/>
    <property type="match status" value="1"/>
</dbReference>
<dbReference type="Gene3D" id="3.40.50.1820">
    <property type="entry name" value="alpha/beta hydrolase"/>
    <property type="match status" value="1"/>
</dbReference>
<dbReference type="PRINTS" id="PR00111">
    <property type="entry name" value="ABHYDROLASE"/>
</dbReference>
<evidence type="ECO:0000256" key="1">
    <source>
        <dbReference type="ARBA" id="ARBA00022801"/>
    </source>
</evidence>
<accession>A0A7Y5Z5U2</accession>